<sequence>MTALRLLPAVAAALMVAPAAFGFVNQPSFVNKIAAATTHGSDSTTSLYISSWGTGSSPFAYKSTESENIEENVQAYLKAPEAVEARVNVDGACLVSGLVKSKERTDQTMFDLLNHEDSAFEFDKIVAFVDDIKFAKKRLLSRSARYTGLLDKLDFKEAAAPGALPTEADLEGVKSWVAYLDATTSDNVLAEVEGIAEKAKAVASVENVAILLTNANGLDAAASKAALDKLQGGDSMAYTLVAVGKIEEHQEGSEAYRYTEFGTDDGVLPDTAVFSRDESLRMITELLQLECGKDKALCFREVYNANITEARLIKGLREAGYARPQEIDHMIRDGPKAYKEAVEKWKTEYPDAAKGYTSDAWWESEEFQKSVKARQSKNEKEIQMVKDAKQEEVEKIAKEWAKREYFRESMSADGTKLTKEEYIESVWERALFEGDLKYRETHNEDSDPQGELVDFKALQERKQVAMLKRAKQELRDVLDEENLGGDVPGLDDDEEKPEDPDDKKMS</sequence>
<gene>
    <name evidence="3" type="ORF">SEMRO_552_G165040.1</name>
</gene>
<dbReference type="Proteomes" id="UP001153069">
    <property type="component" value="Unassembled WGS sequence"/>
</dbReference>
<dbReference type="EMBL" id="CAICTM010000551">
    <property type="protein sequence ID" value="CAB9512724.1"/>
    <property type="molecule type" value="Genomic_DNA"/>
</dbReference>
<proteinExistence type="predicted"/>
<name>A0A9N8E2G6_9STRA</name>
<comment type="caution">
    <text evidence="3">The sequence shown here is derived from an EMBL/GenBank/DDBJ whole genome shotgun (WGS) entry which is preliminary data.</text>
</comment>
<feature type="signal peptide" evidence="2">
    <location>
        <begin position="1"/>
        <end position="22"/>
    </location>
</feature>
<reference evidence="3" key="1">
    <citation type="submission" date="2020-06" db="EMBL/GenBank/DDBJ databases">
        <authorList>
            <consortium name="Plant Systems Biology data submission"/>
        </authorList>
    </citation>
    <scope>NUCLEOTIDE SEQUENCE</scope>
    <source>
        <strain evidence="3">D6</strain>
    </source>
</reference>
<evidence type="ECO:0000256" key="1">
    <source>
        <dbReference type="SAM" id="MobiDB-lite"/>
    </source>
</evidence>
<evidence type="ECO:0000256" key="2">
    <source>
        <dbReference type="SAM" id="SignalP"/>
    </source>
</evidence>
<feature type="compositionally biased region" description="Acidic residues" evidence="1">
    <location>
        <begin position="478"/>
        <end position="500"/>
    </location>
</feature>
<feature type="region of interest" description="Disordered" evidence="1">
    <location>
        <begin position="473"/>
        <end position="506"/>
    </location>
</feature>
<dbReference type="OrthoDB" id="192134at2759"/>
<protein>
    <submittedName>
        <fullName evidence="3">Uncharacterized protein</fullName>
    </submittedName>
</protein>
<keyword evidence="2" id="KW-0732">Signal</keyword>
<organism evidence="3 4">
    <name type="scientific">Seminavis robusta</name>
    <dbReference type="NCBI Taxonomy" id="568900"/>
    <lineage>
        <taxon>Eukaryota</taxon>
        <taxon>Sar</taxon>
        <taxon>Stramenopiles</taxon>
        <taxon>Ochrophyta</taxon>
        <taxon>Bacillariophyta</taxon>
        <taxon>Bacillariophyceae</taxon>
        <taxon>Bacillariophycidae</taxon>
        <taxon>Naviculales</taxon>
        <taxon>Naviculaceae</taxon>
        <taxon>Seminavis</taxon>
    </lineage>
</organism>
<dbReference type="AlphaFoldDB" id="A0A9N8E2G6"/>
<evidence type="ECO:0000313" key="4">
    <source>
        <dbReference type="Proteomes" id="UP001153069"/>
    </source>
</evidence>
<keyword evidence="4" id="KW-1185">Reference proteome</keyword>
<evidence type="ECO:0000313" key="3">
    <source>
        <dbReference type="EMBL" id="CAB9512724.1"/>
    </source>
</evidence>
<feature type="chain" id="PRO_5040448910" evidence="2">
    <location>
        <begin position="23"/>
        <end position="506"/>
    </location>
</feature>
<accession>A0A9N8E2G6</accession>